<dbReference type="GO" id="GO:0003723">
    <property type="term" value="F:RNA binding"/>
    <property type="evidence" value="ECO:0007669"/>
    <property type="project" value="UniProtKB-UniRule"/>
</dbReference>
<feature type="domain" description="K Homology" evidence="2">
    <location>
        <begin position="3"/>
        <end position="76"/>
    </location>
</feature>
<dbReference type="Gene3D" id="3.30.1370.10">
    <property type="entry name" value="K Homology domain, type 1"/>
    <property type="match status" value="1"/>
</dbReference>
<organism evidence="4 5">
    <name type="scientific">Ditylenchus destructor</name>
    <dbReference type="NCBI Taxonomy" id="166010"/>
    <lineage>
        <taxon>Eukaryota</taxon>
        <taxon>Metazoa</taxon>
        <taxon>Ecdysozoa</taxon>
        <taxon>Nematoda</taxon>
        <taxon>Chromadorea</taxon>
        <taxon>Rhabditida</taxon>
        <taxon>Tylenchina</taxon>
        <taxon>Tylenchomorpha</taxon>
        <taxon>Sphaerularioidea</taxon>
        <taxon>Anguinidae</taxon>
        <taxon>Anguininae</taxon>
        <taxon>Ditylenchus</taxon>
    </lineage>
</organism>
<keyword evidence="5" id="KW-1185">Reference proteome</keyword>
<evidence type="ECO:0000259" key="2">
    <source>
        <dbReference type="SMART" id="SM00322"/>
    </source>
</evidence>
<dbReference type="SUPFAM" id="SSF54791">
    <property type="entry name" value="Eukaryotic type KH-domain (KH-domain type I)"/>
    <property type="match status" value="1"/>
</dbReference>
<dbReference type="PROSITE" id="PS50084">
    <property type="entry name" value="KH_TYPE_1"/>
    <property type="match status" value="1"/>
</dbReference>
<dbReference type="InterPro" id="IPR004087">
    <property type="entry name" value="KH_dom"/>
</dbReference>
<accession>A0AAD4R4N3</accession>
<gene>
    <name evidence="4" type="ORF">DdX_07901</name>
    <name evidence="3" type="ORF">DdX_21211</name>
</gene>
<dbReference type="SMART" id="SM00322">
    <property type="entry name" value="KH"/>
    <property type="match status" value="1"/>
</dbReference>
<reference evidence="4" key="1">
    <citation type="submission" date="2022-01" db="EMBL/GenBank/DDBJ databases">
        <title>Genome Sequence Resource for Two Populations of Ditylenchus destructor, the Migratory Endoparasitic Phytonematode.</title>
        <authorList>
            <person name="Zhang H."/>
            <person name="Lin R."/>
            <person name="Xie B."/>
        </authorList>
    </citation>
    <scope>NUCLEOTIDE SEQUENCE</scope>
    <source>
        <strain evidence="4">BazhouSP</strain>
    </source>
</reference>
<dbReference type="Pfam" id="PF00013">
    <property type="entry name" value="KH_1"/>
    <property type="match status" value="1"/>
</dbReference>
<dbReference type="EMBL" id="JAKKPZ010000011">
    <property type="protein sequence ID" value="KAI1715581.1"/>
    <property type="molecule type" value="Genomic_DNA"/>
</dbReference>
<dbReference type="InterPro" id="IPR036612">
    <property type="entry name" value="KH_dom_type_1_sf"/>
</dbReference>
<dbReference type="InterPro" id="IPR047368">
    <property type="entry name" value="KH-I_AKAP1"/>
</dbReference>
<dbReference type="InterPro" id="IPR004088">
    <property type="entry name" value="KH_dom_type_1"/>
</dbReference>
<dbReference type="AlphaFoldDB" id="A0AAD4R4N3"/>
<protein>
    <submittedName>
        <fullName evidence="4">KH domain-containing protein</fullName>
    </submittedName>
</protein>
<evidence type="ECO:0000313" key="4">
    <source>
        <dbReference type="EMBL" id="KAI1715581.1"/>
    </source>
</evidence>
<evidence type="ECO:0000313" key="3">
    <source>
        <dbReference type="EMBL" id="KAI1692526.1"/>
    </source>
</evidence>
<dbReference type="CDD" id="cd22395">
    <property type="entry name" value="KH-I_AKAP1"/>
    <property type="match status" value="1"/>
</dbReference>
<dbReference type="Proteomes" id="UP001201812">
    <property type="component" value="Unassembled WGS sequence"/>
</dbReference>
<name>A0AAD4R4N3_9BILA</name>
<keyword evidence="1" id="KW-0694">RNA-binding</keyword>
<proteinExistence type="predicted"/>
<evidence type="ECO:0000256" key="1">
    <source>
        <dbReference type="PROSITE-ProRule" id="PRU00117"/>
    </source>
</evidence>
<comment type="caution">
    <text evidence="4">The sequence shown here is derived from an EMBL/GenBank/DDBJ whole genome shotgun (WGS) entry which is preliminary data.</text>
</comment>
<dbReference type="EMBL" id="JAKKPZ010000751">
    <property type="protein sequence ID" value="KAI1692526.1"/>
    <property type="molecule type" value="Genomic_DNA"/>
</dbReference>
<evidence type="ECO:0000313" key="5">
    <source>
        <dbReference type="Proteomes" id="UP001201812"/>
    </source>
</evidence>
<sequence length="166" mass="18891">MDGQRLYEFEIPNTLVGLIIGIGGKTIKELCYRADVKMLIRDHHNIYKQATHQICMVEGKRENINKCLHMIKGRFPRERFPDLNLTPMLPISSHPATMIPSSPVSPAQFSMSMPTYFPTPGGHFVMRYPPLMPMQHSPELLSQYHMFNTCGQTSSLQNLAKSSNDK</sequence>